<evidence type="ECO:0000256" key="2">
    <source>
        <dbReference type="ARBA" id="ARBA00012513"/>
    </source>
</evidence>
<dbReference type="InterPro" id="IPR008271">
    <property type="entry name" value="Ser/Thr_kinase_AS"/>
</dbReference>
<evidence type="ECO:0000256" key="15">
    <source>
        <dbReference type="RuleBase" id="RU000304"/>
    </source>
</evidence>
<feature type="binding site" evidence="14">
    <location>
        <position position="90"/>
    </location>
    <ligand>
        <name>ATP</name>
        <dbReference type="ChEBI" id="CHEBI:30616"/>
    </ligand>
</feature>
<dbReference type="GO" id="GO:0005524">
    <property type="term" value="F:ATP binding"/>
    <property type="evidence" value="ECO:0007669"/>
    <property type="project" value="UniProtKB-UniRule"/>
</dbReference>
<dbReference type="SUPFAM" id="SSF56112">
    <property type="entry name" value="Protein kinase-like (PK-like)"/>
    <property type="match status" value="1"/>
</dbReference>
<evidence type="ECO:0000256" key="16">
    <source>
        <dbReference type="SAM" id="MobiDB-lite"/>
    </source>
</evidence>
<feature type="compositionally biased region" description="Low complexity" evidence="16">
    <location>
        <begin position="26"/>
        <end position="36"/>
    </location>
</feature>
<protein>
    <recommendedName>
        <fullName evidence="2">non-specific serine/threonine protein kinase</fullName>
        <ecNumber evidence="2">2.7.11.1</ecNumber>
    </recommendedName>
</protein>
<evidence type="ECO:0000256" key="7">
    <source>
        <dbReference type="ARBA" id="ARBA00022741"/>
    </source>
</evidence>
<comment type="catalytic activity">
    <reaction evidence="12">
        <text>L-threonyl-[protein] + ATP = O-phospho-L-threonyl-[protein] + ADP + H(+)</text>
        <dbReference type="Rhea" id="RHEA:46608"/>
        <dbReference type="Rhea" id="RHEA-COMP:11060"/>
        <dbReference type="Rhea" id="RHEA-COMP:11605"/>
        <dbReference type="ChEBI" id="CHEBI:15378"/>
        <dbReference type="ChEBI" id="CHEBI:30013"/>
        <dbReference type="ChEBI" id="CHEBI:30616"/>
        <dbReference type="ChEBI" id="CHEBI:61977"/>
        <dbReference type="ChEBI" id="CHEBI:456216"/>
        <dbReference type="EC" id="2.7.11.1"/>
    </reaction>
</comment>
<dbReference type="InterPro" id="IPR017441">
    <property type="entry name" value="Protein_kinase_ATP_BS"/>
</dbReference>
<dbReference type="GO" id="GO:0004674">
    <property type="term" value="F:protein serine/threonine kinase activity"/>
    <property type="evidence" value="ECO:0007669"/>
    <property type="project" value="UniProtKB-KW"/>
</dbReference>
<evidence type="ECO:0000256" key="10">
    <source>
        <dbReference type="ARBA" id="ARBA00022840"/>
    </source>
</evidence>
<dbReference type="FunFam" id="1.10.510.10:FF:000571">
    <property type="entry name" value="Maternal embryonic leucine zipper kinase"/>
    <property type="match status" value="1"/>
</dbReference>
<dbReference type="GO" id="GO:0046872">
    <property type="term" value="F:metal ion binding"/>
    <property type="evidence" value="ECO:0007669"/>
    <property type="project" value="UniProtKB-KW"/>
</dbReference>
<evidence type="ECO:0000256" key="6">
    <source>
        <dbReference type="ARBA" id="ARBA00022737"/>
    </source>
</evidence>
<evidence type="ECO:0000256" key="8">
    <source>
        <dbReference type="ARBA" id="ARBA00022777"/>
    </source>
</evidence>
<feature type="region of interest" description="Disordered" evidence="16">
    <location>
        <begin position="1"/>
        <end position="44"/>
    </location>
</feature>
<keyword evidence="9" id="KW-0106">Calcium</keyword>
<dbReference type="EC" id="2.7.11.1" evidence="2"/>
<dbReference type="Gene3D" id="1.10.510.10">
    <property type="entry name" value="Transferase(Phosphotransferase) domain 1"/>
    <property type="match status" value="1"/>
</dbReference>
<dbReference type="PANTHER" id="PTHR24347">
    <property type="entry name" value="SERINE/THREONINE-PROTEIN KINASE"/>
    <property type="match status" value="1"/>
</dbReference>
<dbReference type="AlphaFoldDB" id="A0A7S3L7C7"/>
<keyword evidence="7 14" id="KW-0547">Nucleotide-binding</keyword>
<evidence type="ECO:0000259" key="17">
    <source>
        <dbReference type="PROSITE" id="PS50011"/>
    </source>
</evidence>
<evidence type="ECO:0000256" key="1">
    <source>
        <dbReference type="ARBA" id="ARBA00001946"/>
    </source>
</evidence>
<dbReference type="CDD" id="cd05117">
    <property type="entry name" value="STKc_CAMK"/>
    <property type="match status" value="1"/>
</dbReference>
<evidence type="ECO:0000313" key="18">
    <source>
        <dbReference type="EMBL" id="CAE0412494.1"/>
    </source>
</evidence>
<dbReference type="PROSITE" id="PS00107">
    <property type="entry name" value="PROTEIN_KINASE_ATP"/>
    <property type="match status" value="1"/>
</dbReference>
<keyword evidence="10 14" id="KW-0067">ATP-binding</keyword>
<organism evidence="18">
    <name type="scientific">Amphora coffeiformis</name>
    <dbReference type="NCBI Taxonomy" id="265554"/>
    <lineage>
        <taxon>Eukaryota</taxon>
        <taxon>Sar</taxon>
        <taxon>Stramenopiles</taxon>
        <taxon>Ochrophyta</taxon>
        <taxon>Bacillariophyta</taxon>
        <taxon>Bacillariophyceae</taxon>
        <taxon>Bacillariophycidae</taxon>
        <taxon>Thalassiophysales</taxon>
        <taxon>Catenulaceae</taxon>
        <taxon>Amphora</taxon>
    </lineage>
</organism>
<dbReference type="EMBL" id="HBIM01011799">
    <property type="protein sequence ID" value="CAE0412494.1"/>
    <property type="molecule type" value="Transcribed_RNA"/>
</dbReference>
<evidence type="ECO:0000256" key="4">
    <source>
        <dbReference type="ARBA" id="ARBA00022679"/>
    </source>
</evidence>
<comment type="catalytic activity">
    <reaction evidence="13">
        <text>L-seryl-[protein] + ATP = O-phospho-L-seryl-[protein] + ADP + H(+)</text>
        <dbReference type="Rhea" id="RHEA:17989"/>
        <dbReference type="Rhea" id="RHEA-COMP:9863"/>
        <dbReference type="Rhea" id="RHEA-COMP:11604"/>
        <dbReference type="ChEBI" id="CHEBI:15378"/>
        <dbReference type="ChEBI" id="CHEBI:29999"/>
        <dbReference type="ChEBI" id="CHEBI:30616"/>
        <dbReference type="ChEBI" id="CHEBI:83421"/>
        <dbReference type="ChEBI" id="CHEBI:456216"/>
        <dbReference type="EC" id="2.7.11.1"/>
    </reaction>
</comment>
<evidence type="ECO:0000256" key="5">
    <source>
        <dbReference type="ARBA" id="ARBA00022723"/>
    </source>
</evidence>
<evidence type="ECO:0000256" key="12">
    <source>
        <dbReference type="ARBA" id="ARBA00047899"/>
    </source>
</evidence>
<evidence type="ECO:0000256" key="9">
    <source>
        <dbReference type="ARBA" id="ARBA00022837"/>
    </source>
</evidence>
<gene>
    <name evidence="18" type="ORF">ACOF00016_LOCUS9758</name>
</gene>
<dbReference type="InterPro" id="IPR011009">
    <property type="entry name" value="Kinase-like_dom_sf"/>
</dbReference>
<keyword evidence="3 15" id="KW-0723">Serine/threonine-protein kinase</keyword>
<evidence type="ECO:0000256" key="14">
    <source>
        <dbReference type="PROSITE-ProRule" id="PRU10141"/>
    </source>
</evidence>
<evidence type="ECO:0000256" key="3">
    <source>
        <dbReference type="ARBA" id="ARBA00022527"/>
    </source>
</evidence>
<dbReference type="Pfam" id="PF00069">
    <property type="entry name" value="Pkinase"/>
    <property type="match status" value="1"/>
</dbReference>
<comment type="cofactor">
    <cofactor evidence="1">
        <name>Mg(2+)</name>
        <dbReference type="ChEBI" id="CHEBI:18420"/>
    </cofactor>
</comment>
<dbReference type="Gene3D" id="3.30.200.20">
    <property type="entry name" value="Phosphorylase Kinase, domain 1"/>
    <property type="match status" value="1"/>
</dbReference>
<accession>A0A7S3L7C7</accession>
<name>A0A7S3L7C7_9STRA</name>
<proteinExistence type="inferred from homology"/>
<keyword evidence="4" id="KW-0808">Transferase</keyword>
<dbReference type="InterPro" id="IPR000719">
    <property type="entry name" value="Prot_kinase_dom"/>
</dbReference>
<dbReference type="PROSITE" id="PS00108">
    <property type="entry name" value="PROTEIN_KINASE_ST"/>
    <property type="match status" value="1"/>
</dbReference>
<dbReference type="FunFam" id="3.30.200.20:FF:000315">
    <property type="entry name" value="Calcium-dependent protein kinase 3"/>
    <property type="match status" value="1"/>
</dbReference>
<reference evidence="18" key="1">
    <citation type="submission" date="2021-01" db="EMBL/GenBank/DDBJ databases">
        <authorList>
            <person name="Corre E."/>
            <person name="Pelletier E."/>
            <person name="Niang G."/>
            <person name="Scheremetjew M."/>
            <person name="Finn R."/>
            <person name="Kale V."/>
            <person name="Holt S."/>
            <person name="Cochrane G."/>
            <person name="Meng A."/>
            <person name="Brown T."/>
            <person name="Cohen L."/>
        </authorList>
    </citation>
    <scope>NUCLEOTIDE SEQUENCE</scope>
    <source>
        <strain evidence="18">CCMP127</strain>
    </source>
</reference>
<evidence type="ECO:0000256" key="13">
    <source>
        <dbReference type="ARBA" id="ARBA00048679"/>
    </source>
</evidence>
<sequence>MGICGSKESAPPPPPPPRNADREYTNNKTANNKTATIGYEPPPSATDIIQKHPKAKFADVYKIGKELGSGAFSVVKEGSNKSTGESFAIKIVTKSKLTEEDESALMEEIDVLKDMQHPNIIRLYETFDEKDFYYLVTEKMLGGELFDRIVQKSYYNEKEARDTCRVLFDAIKYCHSKKVAHRDLKPENLLLQSASNDSKVKIADFGFAKRCPRPMCLTTQCGTPGYVAPEILEGVPYDTQSDMWSLGVIVYILLGGYPPFIEQNQRELFRKIRKGQFEFHEEYWGQVSQDAKNLIKSLLTVDPNKRANAPKILESRWMSAEDDYLMSQDLGLNLQEFKRFNAKRKLRAAVSTIIATQKLTSLGMDFKKSLQG</sequence>
<dbReference type="PROSITE" id="PS50011">
    <property type="entry name" value="PROTEIN_KINASE_DOM"/>
    <property type="match status" value="1"/>
</dbReference>
<comment type="similarity">
    <text evidence="11">Belongs to the protein kinase superfamily. Ser/Thr protein kinase family. CDPK subfamily.</text>
</comment>
<keyword evidence="5" id="KW-0479">Metal-binding</keyword>
<evidence type="ECO:0000256" key="11">
    <source>
        <dbReference type="ARBA" id="ARBA00024334"/>
    </source>
</evidence>
<feature type="domain" description="Protein kinase" evidence="17">
    <location>
        <begin position="61"/>
        <end position="318"/>
    </location>
</feature>
<keyword evidence="8" id="KW-0418">Kinase</keyword>
<keyword evidence="6" id="KW-0677">Repeat</keyword>
<dbReference type="SMART" id="SM00220">
    <property type="entry name" value="S_TKc"/>
    <property type="match status" value="1"/>
</dbReference>